<dbReference type="Proteomes" id="UP000035880">
    <property type="component" value="Chromosome 2L"/>
</dbReference>
<gene>
    <name evidence="1" type="primary">Dsim\GD28151</name>
    <name evidence="1" type="ORF">Dsimw501_GD28151</name>
</gene>
<reference evidence="1" key="2">
    <citation type="submission" date="2014-06" db="EMBL/GenBank/DDBJ databases">
        <authorList>
            <person name="Hu T."/>
            <person name="Eisen M.B."/>
            <person name="Thornton K.R."/>
            <person name="Andolfatto P."/>
        </authorList>
    </citation>
    <scope>NUCLEOTIDE SEQUENCE</scope>
    <source>
        <strain evidence="1">W501</strain>
    </source>
</reference>
<dbReference type="AlphaFoldDB" id="A0A0J9QUS4"/>
<reference evidence="1" key="1">
    <citation type="journal article" date="2013" name="Genome Res.">
        <title>A second-generation assembly of the Drosophila simulans genome provides new insights into patterns of lineage-specific divergence.</title>
        <authorList>
            <person name="Hu T.T."/>
            <person name="Eisen M.B."/>
            <person name="Thornton K.R."/>
            <person name="Andolfatto P."/>
        </authorList>
    </citation>
    <scope>NUCLEOTIDE SEQUENCE [LARGE SCALE GENOMIC DNA]</scope>
    <source>
        <strain evidence="1">W501</strain>
    </source>
</reference>
<dbReference type="Bgee" id="FBgn0269441">
    <property type="expression patterns" value="Expressed in adult organism"/>
</dbReference>
<sequence length="54" mass="5913">MASILTTSSGVTLKRYGWSRFGVGVSHRTSKVPRSKCVYIVCKPKFAVAMSGYL</sequence>
<organism evidence="1">
    <name type="scientific">Drosophila simulans</name>
    <name type="common">Fruit fly</name>
    <dbReference type="NCBI Taxonomy" id="7240"/>
    <lineage>
        <taxon>Eukaryota</taxon>
        <taxon>Metazoa</taxon>
        <taxon>Ecdysozoa</taxon>
        <taxon>Arthropoda</taxon>
        <taxon>Hexapoda</taxon>
        <taxon>Insecta</taxon>
        <taxon>Pterygota</taxon>
        <taxon>Neoptera</taxon>
        <taxon>Endopterygota</taxon>
        <taxon>Diptera</taxon>
        <taxon>Brachycera</taxon>
        <taxon>Muscomorpha</taxon>
        <taxon>Ephydroidea</taxon>
        <taxon>Drosophilidae</taxon>
        <taxon>Drosophila</taxon>
        <taxon>Sophophora</taxon>
    </lineage>
</organism>
<proteinExistence type="predicted"/>
<protein>
    <submittedName>
        <fullName evidence="1">Uncharacterized protein</fullName>
    </submittedName>
</protein>
<name>A0A0J9QUS4_DROSI</name>
<dbReference type="KEGG" id="dsi:Dsimw501_GD28151"/>
<dbReference type="EMBL" id="CM002910">
    <property type="protein sequence ID" value="KMY87529.1"/>
    <property type="molecule type" value="Genomic_DNA"/>
</dbReference>
<reference evidence="1" key="3">
    <citation type="submission" date="2015-04" db="EMBL/GenBank/DDBJ databases">
        <authorList>
            <consortium name="FlyBase"/>
        </authorList>
    </citation>
    <scope>NUCLEOTIDE SEQUENCE</scope>
    <source>
        <strain evidence="1">W501</strain>
    </source>
</reference>
<accession>A0A0J9QUS4</accession>
<evidence type="ECO:0000313" key="1">
    <source>
        <dbReference type="EMBL" id="KMY87529.1"/>
    </source>
</evidence>